<accession>A0A0G4GEZ8</accession>
<protein>
    <submittedName>
        <fullName evidence="2">Uncharacterized protein</fullName>
    </submittedName>
</protein>
<feature type="signal peptide" evidence="1">
    <location>
        <begin position="1"/>
        <end position="26"/>
    </location>
</feature>
<reference evidence="2 3" key="1">
    <citation type="submission" date="2014-11" db="EMBL/GenBank/DDBJ databases">
        <authorList>
            <person name="Zhu J."/>
            <person name="Qi W."/>
            <person name="Song R."/>
        </authorList>
    </citation>
    <scope>NUCLEOTIDE SEQUENCE [LARGE SCALE GENOMIC DNA]</scope>
</reference>
<dbReference type="Proteomes" id="UP000041254">
    <property type="component" value="Unassembled WGS sequence"/>
</dbReference>
<dbReference type="AlphaFoldDB" id="A0A0G4GEZ8"/>
<proteinExistence type="predicted"/>
<dbReference type="InParanoid" id="A0A0G4GEZ8"/>
<name>A0A0G4GEZ8_VITBC</name>
<sequence length="252" mass="27088">MPSALPCSWTLAALLCLSSSPLLTLSFIPSTPSLAPHNAPASRRPLSYTQLSLAENDGTQRSTREDDFKAALSSAPALCARLEANPSDPSIEEALVECLSTHGGTRGFLASYLSDANLRTPDWDDVPQPLARALVEGDPHTSEILIKNLIMSSASAVARERSGPGEGASALMVARRTAKILKTLGLMGLYGSNLRGKMQSARAAIGDRRIQGYWMDFYTGMGYDGDQMSAIARNIDQVADYLVDRLWGPDED</sequence>
<keyword evidence="3" id="KW-1185">Reference proteome</keyword>
<dbReference type="EMBL" id="CDMY01000641">
    <property type="protein sequence ID" value="CEM27749.1"/>
    <property type="molecule type" value="Genomic_DNA"/>
</dbReference>
<evidence type="ECO:0000256" key="1">
    <source>
        <dbReference type="SAM" id="SignalP"/>
    </source>
</evidence>
<dbReference type="OMA" id="VECLSTH"/>
<feature type="chain" id="PRO_5005190091" evidence="1">
    <location>
        <begin position="27"/>
        <end position="252"/>
    </location>
</feature>
<keyword evidence="1" id="KW-0732">Signal</keyword>
<evidence type="ECO:0000313" key="3">
    <source>
        <dbReference type="Proteomes" id="UP000041254"/>
    </source>
</evidence>
<organism evidence="2 3">
    <name type="scientific">Vitrella brassicaformis (strain CCMP3155)</name>
    <dbReference type="NCBI Taxonomy" id="1169540"/>
    <lineage>
        <taxon>Eukaryota</taxon>
        <taxon>Sar</taxon>
        <taxon>Alveolata</taxon>
        <taxon>Colpodellida</taxon>
        <taxon>Vitrellaceae</taxon>
        <taxon>Vitrella</taxon>
    </lineage>
</organism>
<dbReference type="VEuPathDB" id="CryptoDB:Vbra_17554"/>
<evidence type="ECO:0000313" key="2">
    <source>
        <dbReference type="EMBL" id="CEM27749.1"/>
    </source>
</evidence>
<gene>
    <name evidence="2" type="ORF">Vbra_17554</name>
</gene>